<name>A0A934Q8F4_9MICO</name>
<reference evidence="2" key="1">
    <citation type="submission" date="2020-12" db="EMBL/GenBank/DDBJ databases">
        <title>Leucobacter sp. CAS1, isolated from Chromium sludge.</title>
        <authorList>
            <person name="Xu Z."/>
        </authorList>
    </citation>
    <scope>NUCLEOTIDE SEQUENCE</scope>
    <source>
        <strain evidence="2">CSA1</strain>
    </source>
</reference>
<proteinExistence type="predicted"/>
<dbReference type="AlphaFoldDB" id="A0A934Q8F4"/>
<protein>
    <submittedName>
        <fullName evidence="2">Uncharacterized protein</fullName>
    </submittedName>
</protein>
<dbReference type="Proteomes" id="UP000608530">
    <property type="component" value="Unassembled WGS sequence"/>
</dbReference>
<feature type="compositionally biased region" description="Acidic residues" evidence="1">
    <location>
        <begin position="85"/>
        <end position="98"/>
    </location>
</feature>
<evidence type="ECO:0000256" key="1">
    <source>
        <dbReference type="SAM" id="MobiDB-lite"/>
    </source>
</evidence>
<organism evidence="2 3">
    <name type="scientific">Leucobacter chromiisoli</name>
    <dbReference type="NCBI Taxonomy" id="2796471"/>
    <lineage>
        <taxon>Bacteria</taxon>
        <taxon>Bacillati</taxon>
        <taxon>Actinomycetota</taxon>
        <taxon>Actinomycetes</taxon>
        <taxon>Micrococcales</taxon>
        <taxon>Microbacteriaceae</taxon>
        <taxon>Leucobacter</taxon>
    </lineage>
</organism>
<evidence type="ECO:0000313" key="2">
    <source>
        <dbReference type="EMBL" id="MBK0420149.1"/>
    </source>
</evidence>
<sequence>MTSYIVQARLAEDRELIARITACAAGEDVARPAEWVQDHVWQFAVQPGWCCTVTDAGGASSAITDEMIHTAVLTLLARENPEPTPEPEPEEPASEPEEPPSGTPPEDPLPDPEPDPSPAE</sequence>
<keyword evidence="3" id="KW-1185">Reference proteome</keyword>
<gene>
    <name evidence="2" type="ORF">JD276_14015</name>
</gene>
<evidence type="ECO:0000313" key="3">
    <source>
        <dbReference type="Proteomes" id="UP000608530"/>
    </source>
</evidence>
<accession>A0A934Q8F4</accession>
<feature type="region of interest" description="Disordered" evidence="1">
    <location>
        <begin position="77"/>
        <end position="120"/>
    </location>
</feature>
<comment type="caution">
    <text evidence="2">The sequence shown here is derived from an EMBL/GenBank/DDBJ whole genome shotgun (WGS) entry which is preliminary data.</text>
</comment>
<dbReference type="EMBL" id="JAEHOH010000022">
    <property type="protein sequence ID" value="MBK0420149.1"/>
    <property type="molecule type" value="Genomic_DNA"/>
</dbReference>
<dbReference type="RefSeq" id="WP_200116291.1">
    <property type="nucleotide sequence ID" value="NZ_JAEHOH010000022.1"/>
</dbReference>